<evidence type="ECO:0000256" key="1">
    <source>
        <dbReference type="SAM" id="Phobius"/>
    </source>
</evidence>
<dbReference type="EMBL" id="FUIG01000013">
    <property type="protein sequence ID" value="SJM29666.1"/>
    <property type="molecule type" value="Genomic_DNA"/>
</dbReference>
<dbReference type="AlphaFoldDB" id="A0A2P9AEW2"/>
<keyword evidence="3" id="KW-1185">Reference proteome</keyword>
<proteinExistence type="predicted"/>
<evidence type="ECO:0000313" key="2">
    <source>
        <dbReference type="EMBL" id="SJM29666.1"/>
    </source>
</evidence>
<name>A0A2P9AEW2_9HYPH</name>
<organism evidence="2 3">
    <name type="scientific">Mesorhizobium delmotii</name>
    <dbReference type="NCBI Taxonomy" id="1631247"/>
    <lineage>
        <taxon>Bacteria</taxon>
        <taxon>Pseudomonadati</taxon>
        <taxon>Pseudomonadota</taxon>
        <taxon>Alphaproteobacteria</taxon>
        <taxon>Hyphomicrobiales</taxon>
        <taxon>Phyllobacteriaceae</taxon>
        <taxon>Mesorhizobium</taxon>
    </lineage>
</organism>
<reference evidence="3" key="1">
    <citation type="submission" date="2016-12" db="EMBL/GenBank/DDBJ databases">
        <authorList>
            <person name="Brunel B."/>
        </authorList>
    </citation>
    <scope>NUCLEOTIDE SEQUENCE [LARGE SCALE GENOMIC DNA]</scope>
</reference>
<keyword evidence="1" id="KW-0472">Membrane</keyword>
<sequence length="76" mass="8617">MPDLDRRALFLRQEGGLRAALIISIASFPFMSFFHTSWQGRNVAYAVGQFLSMAMTVAYLPEAARRRGLPGRGWRQ</sequence>
<keyword evidence="1" id="KW-1133">Transmembrane helix</keyword>
<dbReference type="Proteomes" id="UP000245698">
    <property type="component" value="Unassembled WGS sequence"/>
</dbReference>
<evidence type="ECO:0000313" key="3">
    <source>
        <dbReference type="Proteomes" id="UP000245698"/>
    </source>
</evidence>
<gene>
    <name evidence="2" type="ORF">BQ8482_111596</name>
</gene>
<feature type="transmembrane region" description="Helical" evidence="1">
    <location>
        <begin position="16"/>
        <end position="36"/>
    </location>
</feature>
<keyword evidence="1" id="KW-0812">Transmembrane</keyword>
<protein>
    <submittedName>
        <fullName evidence="2">Uncharacterized protein</fullName>
    </submittedName>
</protein>
<accession>A0A2P9AEW2</accession>